<gene>
    <name evidence="4" type="ORF">ACFPN2_21150</name>
</gene>
<dbReference type="CDD" id="cd06849">
    <property type="entry name" value="lipoyl_domain"/>
    <property type="match status" value="1"/>
</dbReference>
<dbReference type="InterPro" id="IPR045257">
    <property type="entry name" value="E2/Pdx1"/>
</dbReference>
<sequence>MATKVVLPKWGMGIEEGMIVRWLKTIGDTIEKGEPLVEIETAKATQEMEAPVGGRLVQILLPAGQTATVNTEIAVIDETYA</sequence>
<keyword evidence="2" id="KW-0450">Lipoyl</keyword>
<organism evidence="4 5">
    <name type="scientific">Steroidobacter flavus</name>
    <dbReference type="NCBI Taxonomy" id="1842136"/>
    <lineage>
        <taxon>Bacteria</taxon>
        <taxon>Pseudomonadati</taxon>
        <taxon>Pseudomonadota</taxon>
        <taxon>Gammaproteobacteria</taxon>
        <taxon>Steroidobacterales</taxon>
        <taxon>Steroidobacteraceae</taxon>
        <taxon>Steroidobacter</taxon>
    </lineage>
</organism>
<evidence type="ECO:0000259" key="3">
    <source>
        <dbReference type="PROSITE" id="PS50968"/>
    </source>
</evidence>
<evidence type="ECO:0000313" key="5">
    <source>
        <dbReference type="Proteomes" id="UP001595904"/>
    </source>
</evidence>
<dbReference type="PANTHER" id="PTHR23151">
    <property type="entry name" value="DIHYDROLIPOAMIDE ACETYL/SUCCINYL-TRANSFERASE-RELATED"/>
    <property type="match status" value="1"/>
</dbReference>
<dbReference type="PROSITE" id="PS00189">
    <property type="entry name" value="LIPOYL"/>
    <property type="match status" value="1"/>
</dbReference>
<feature type="domain" description="Lipoyl-binding" evidence="3">
    <location>
        <begin position="2"/>
        <end position="77"/>
    </location>
</feature>
<evidence type="ECO:0000256" key="2">
    <source>
        <dbReference type="ARBA" id="ARBA00022823"/>
    </source>
</evidence>
<comment type="cofactor">
    <cofactor evidence="1">
        <name>(R)-lipoate</name>
        <dbReference type="ChEBI" id="CHEBI:83088"/>
    </cofactor>
</comment>
<proteinExistence type="predicted"/>
<reference evidence="5" key="1">
    <citation type="journal article" date="2019" name="Int. J. Syst. Evol. Microbiol.">
        <title>The Global Catalogue of Microorganisms (GCM) 10K type strain sequencing project: providing services to taxonomists for standard genome sequencing and annotation.</title>
        <authorList>
            <consortium name="The Broad Institute Genomics Platform"/>
            <consortium name="The Broad Institute Genome Sequencing Center for Infectious Disease"/>
            <person name="Wu L."/>
            <person name="Ma J."/>
        </authorList>
    </citation>
    <scope>NUCLEOTIDE SEQUENCE [LARGE SCALE GENOMIC DNA]</scope>
    <source>
        <strain evidence="5">CGMCC 1.10759</strain>
    </source>
</reference>
<dbReference type="PANTHER" id="PTHR23151:SF90">
    <property type="entry name" value="DIHYDROLIPOYLLYSINE-RESIDUE ACETYLTRANSFERASE COMPONENT OF PYRUVATE DEHYDROGENASE COMPLEX, MITOCHONDRIAL-RELATED"/>
    <property type="match status" value="1"/>
</dbReference>
<dbReference type="PROSITE" id="PS50968">
    <property type="entry name" value="BIOTINYL_LIPOYL"/>
    <property type="match status" value="1"/>
</dbReference>
<name>A0ABV8SWY5_9GAMM</name>
<evidence type="ECO:0000256" key="1">
    <source>
        <dbReference type="ARBA" id="ARBA00001938"/>
    </source>
</evidence>
<dbReference type="Gene3D" id="2.40.50.100">
    <property type="match status" value="1"/>
</dbReference>
<dbReference type="InterPro" id="IPR011053">
    <property type="entry name" value="Single_hybrid_motif"/>
</dbReference>
<evidence type="ECO:0000313" key="4">
    <source>
        <dbReference type="EMBL" id="MFC4311620.1"/>
    </source>
</evidence>
<dbReference type="Pfam" id="PF00364">
    <property type="entry name" value="Biotin_lipoyl"/>
    <property type="match status" value="1"/>
</dbReference>
<dbReference type="Proteomes" id="UP001595904">
    <property type="component" value="Unassembled WGS sequence"/>
</dbReference>
<dbReference type="SUPFAM" id="SSF51230">
    <property type="entry name" value="Single hybrid motif"/>
    <property type="match status" value="1"/>
</dbReference>
<comment type="caution">
    <text evidence="4">The sequence shown here is derived from an EMBL/GenBank/DDBJ whole genome shotgun (WGS) entry which is preliminary data.</text>
</comment>
<protein>
    <submittedName>
        <fullName evidence="4">Biotin/lipoyl-containing protein</fullName>
    </submittedName>
</protein>
<dbReference type="InterPro" id="IPR000089">
    <property type="entry name" value="Biotin_lipoyl"/>
</dbReference>
<dbReference type="EMBL" id="JBHSDU010000005">
    <property type="protein sequence ID" value="MFC4311620.1"/>
    <property type="molecule type" value="Genomic_DNA"/>
</dbReference>
<keyword evidence="5" id="KW-1185">Reference proteome</keyword>
<dbReference type="InterPro" id="IPR003016">
    <property type="entry name" value="2-oxoA_DH_lipoyl-BS"/>
</dbReference>
<accession>A0ABV8SWY5</accession>
<dbReference type="RefSeq" id="WP_380600319.1">
    <property type="nucleotide sequence ID" value="NZ_JBHSDU010000005.1"/>
</dbReference>